<dbReference type="EMBL" id="JH712247">
    <property type="protein sequence ID" value="EFO20882.1"/>
    <property type="molecule type" value="Genomic_DNA"/>
</dbReference>
<accession>A0A1S0TVP6</accession>
<dbReference type="InParanoid" id="A0A1S0TVP6"/>
<reference evidence="1" key="1">
    <citation type="submission" date="2012-04" db="EMBL/GenBank/DDBJ databases">
        <title>The Genome Sequence of Loa loa.</title>
        <authorList>
            <consortium name="The Broad Institute Genome Sequencing Platform"/>
            <consortium name="Broad Institute Genome Sequencing Center for Infectious Disease"/>
            <person name="Nutman T.B."/>
            <person name="Fink D.L."/>
            <person name="Russ C."/>
            <person name="Young S."/>
            <person name="Zeng Q."/>
            <person name="Gargeya S."/>
            <person name="Alvarado L."/>
            <person name="Berlin A."/>
            <person name="Chapman S.B."/>
            <person name="Chen Z."/>
            <person name="Freedman E."/>
            <person name="Gellesch M."/>
            <person name="Goldberg J."/>
            <person name="Griggs A."/>
            <person name="Gujja S."/>
            <person name="Heilman E.R."/>
            <person name="Heiman D."/>
            <person name="Howarth C."/>
            <person name="Mehta T."/>
            <person name="Neiman D."/>
            <person name="Pearson M."/>
            <person name="Roberts A."/>
            <person name="Saif S."/>
            <person name="Shea T."/>
            <person name="Shenoy N."/>
            <person name="Sisk P."/>
            <person name="Stolte C."/>
            <person name="Sykes S."/>
            <person name="White J."/>
            <person name="Yandava C."/>
            <person name="Haas B."/>
            <person name="Henn M.R."/>
            <person name="Nusbaum C."/>
            <person name="Birren B."/>
        </authorList>
    </citation>
    <scope>NUCLEOTIDE SEQUENCE [LARGE SCALE GENOMIC DNA]</scope>
</reference>
<sequence length="104" mass="12320">MKFRMMKNHKCNVETACKTSLRDENIKFISYRYQGPLIKHNQNLITLRKSKQFAAPTCAEFDWISINWLTFTYVTQIKFNDADGEEVRKPDFPAEYLLPLQIQV</sequence>
<proteinExistence type="predicted"/>
<dbReference type="AlphaFoldDB" id="A0A1S0TVP6"/>
<dbReference type="CTD" id="9945029"/>
<dbReference type="KEGG" id="loa:LOAG_07609"/>
<dbReference type="RefSeq" id="XP_003143190.1">
    <property type="nucleotide sequence ID" value="XM_003143142.1"/>
</dbReference>
<name>A0A1S0TVP6_LOALO</name>
<protein>
    <submittedName>
        <fullName evidence="1">Uncharacterized protein</fullName>
    </submittedName>
</protein>
<gene>
    <name evidence="1" type="ORF">LOAG_07609</name>
</gene>
<dbReference type="GeneID" id="9945029"/>
<evidence type="ECO:0000313" key="1">
    <source>
        <dbReference type="EMBL" id="EFO20882.1"/>
    </source>
</evidence>
<organism evidence="1">
    <name type="scientific">Loa loa</name>
    <name type="common">Eye worm</name>
    <name type="synonym">Filaria loa</name>
    <dbReference type="NCBI Taxonomy" id="7209"/>
    <lineage>
        <taxon>Eukaryota</taxon>
        <taxon>Metazoa</taxon>
        <taxon>Ecdysozoa</taxon>
        <taxon>Nematoda</taxon>
        <taxon>Chromadorea</taxon>
        <taxon>Rhabditida</taxon>
        <taxon>Spirurina</taxon>
        <taxon>Spiruromorpha</taxon>
        <taxon>Filarioidea</taxon>
        <taxon>Onchocercidae</taxon>
        <taxon>Loa</taxon>
    </lineage>
</organism>